<gene>
    <name evidence="1" type="ORF">BBV17_29170</name>
</gene>
<evidence type="ECO:0000313" key="1">
    <source>
        <dbReference type="EMBL" id="OHX40696.1"/>
    </source>
</evidence>
<name>A0ABX3CK63_9BACI</name>
<protein>
    <submittedName>
        <fullName evidence="1">Uncharacterized protein</fullName>
    </submittedName>
</protein>
<dbReference type="Proteomes" id="UP000180194">
    <property type="component" value="Unassembled WGS sequence"/>
</dbReference>
<sequence length="123" mass="13858">MIYIQVNDRKEVEFIHHMPFDETHGLGKTQEELKQFGLFVESIPEAMDQAGKYPILKYDPVSGLYYDYANRALTDSEKIVELEQNLGNVLLESAADKAKIAEMETSQGDLLMEIATLKMGGSL</sequence>
<proteinExistence type="predicted"/>
<organism evidence="1 2">
    <name type="scientific">Cytobacillus oceanisediminis</name>
    <dbReference type="NCBI Taxonomy" id="665099"/>
    <lineage>
        <taxon>Bacteria</taxon>
        <taxon>Bacillati</taxon>
        <taxon>Bacillota</taxon>
        <taxon>Bacilli</taxon>
        <taxon>Bacillales</taxon>
        <taxon>Bacillaceae</taxon>
        <taxon>Cytobacillus</taxon>
    </lineage>
</organism>
<dbReference type="RefSeq" id="WP_071160063.1">
    <property type="nucleotide sequence ID" value="NZ_MBRJ01000063.1"/>
</dbReference>
<evidence type="ECO:0000313" key="2">
    <source>
        <dbReference type="Proteomes" id="UP000180194"/>
    </source>
</evidence>
<dbReference type="EMBL" id="MBRJ01000063">
    <property type="protein sequence ID" value="OHX40696.1"/>
    <property type="molecule type" value="Genomic_DNA"/>
</dbReference>
<comment type="caution">
    <text evidence="1">The sequence shown here is derived from an EMBL/GenBank/DDBJ whole genome shotgun (WGS) entry which is preliminary data.</text>
</comment>
<accession>A0ABX3CK63</accession>
<keyword evidence="2" id="KW-1185">Reference proteome</keyword>
<reference evidence="1 2" key="1">
    <citation type="submission" date="2016-07" db="EMBL/GenBank/DDBJ databases">
        <title>Bacillus oceanisediminis whole genome.</title>
        <authorList>
            <person name="Pal Y."/>
            <person name="Verma A."/>
            <person name="Mual P."/>
            <person name="Srinivasan K."/>
        </authorList>
    </citation>
    <scope>NUCLEOTIDE SEQUENCE [LARGE SCALE GENOMIC DNA]</scope>
    <source>
        <strain evidence="1 2">Bhandara28</strain>
    </source>
</reference>